<evidence type="ECO:0000313" key="4">
    <source>
        <dbReference type="Proteomes" id="UP000266483"/>
    </source>
</evidence>
<gene>
    <name evidence="3" type="ORF">CJO09_15470</name>
</gene>
<comment type="similarity">
    <text evidence="1">Belongs to the transposase IS21/IS408/IS1162 family.</text>
</comment>
<comment type="caution">
    <text evidence="3">The sequence shown here is derived from an EMBL/GenBank/DDBJ whole genome shotgun (WGS) entry which is preliminary data.</text>
</comment>
<dbReference type="PROSITE" id="PS50994">
    <property type="entry name" value="INTEGRASE"/>
    <property type="match status" value="1"/>
</dbReference>
<dbReference type="NCBIfam" id="NF033546">
    <property type="entry name" value="transpos_IS21"/>
    <property type="match status" value="1"/>
</dbReference>
<dbReference type="SUPFAM" id="SSF53098">
    <property type="entry name" value="Ribonuclease H-like"/>
    <property type="match status" value="1"/>
</dbReference>
<evidence type="ECO:0000256" key="1">
    <source>
        <dbReference type="ARBA" id="ARBA00009277"/>
    </source>
</evidence>
<sequence>MHEYREVIYRLRQQQSERTIARSGIMGRHKTNEIGQIARLRGWLDPETPLPELAAIELALREHRTQASLRPVGRQSGLSTEHLALIAQWFGHGVNTVAIHAALQRDHGVRCHYSSVRRAVNKLKAAEPQIRPTMILDFKLGEAAQVDFGAGPFLPDPVTGKPKRTWFFVMTLCASRHQYVEFVWDQTVATWLRCHQRAFEFFGATPARLIIDNPKCAITKAVLHETEVQRAYGELAQGYGFLIDPCPPADPQKKGRVESGVKYVKRNFLPTRQFRNLADLNEQAKDWVVNVAGQRTHGSTYAKPLEQFELERPYLKPLPERRPDLYWYAQAKVHRDCHVQHERCLYSVPYRLVGQTVRLRLCASTVEIFDGQDLVSTHPRGQRPGQRRTIDDHMPEAAVAWLMQSPAWCREQAQAIGPHCHALIMNLFSDRVLQRLRTVQGLLRLRQEFGDRWLELGCQRCGVVDSISPKVMRHVIEQLQQEAKAGLLPDTDGELAASSAYQGKGRFARDTRQMMLQ</sequence>
<dbReference type="PANTHER" id="PTHR35004">
    <property type="entry name" value="TRANSPOSASE RV3428C-RELATED"/>
    <property type="match status" value="1"/>
</dbReference>
<evidence type="ECO:0000259" key="2">
    <source>
        <dbReference type="PROSITE" id="PS50994"/>
    </source>
</evidence>
<dbReference type="PANTHER" id="PTHR35004:SF8">
    <property type="entry name" value="TRANSPOSASE RV3428C-RELATED"/>
    <property type="match status" value="1"/>
</dbReference>
<dbReference type="RefSeq" id="WP_119443162.1">
    <property type="nucleotide sequence ID" value="NZ_NQOU01000018.1"/>
</dbReference>
<accession>A0ABX9MRU4</accession>
<dbReference type="InterPro" id="IPR054353">
    <property type="entry name" value="IstA-like_C"/>
</dbReference>
<dbReference type="Proteomes" id="UP000266483">
    <property type="component" value="Unassembled WGS sequence"/>
</dbReference>
<organism evidence="3 4">
    <name type="scientific">Neopusillimonas maritima</name>
    <dbReference type="NCBI Taxonomy" id="2026239"/>
    <lineage>
        <taxon>Bacteria</taxon>
        <taxon>Pseudomonadati</taxon>
        <taxon>Pseudomonadota</taxon>
        <taxon>Betaproteobacteria</taxon>
        <taxon>Burkholderiales</taxon>
        <taxon>Alcaligenaceae</taxon>
        <taxon>Neopusillimonas</taxon>
    </lineage>
</organism>
<name>A0ABX9MRU4_9BURK</name>
<dbReference type="Pfam" id="PF22483">
    <property type="entry name" value="Mu-transpos_C_2"/>
    <property type="match status" value="1"/>
</dbReference>
<protein>
    <recommendedName>
        <fullName evidence="2">Integrase catalytic domain-containing protein</fullName>
    </recommendedName>
</protein>
<dbReference type="Gene3D" id="3.30.420.10">
    <property type="entry name" value="Ribonuclease H-like superfamily/Ribonuclease H"/>
    <property type="match status" value="1"/>
</dbReference>
<dbReference type="InterPro" id="IPR001584">
    <property type="entry name" value="Integrase_cat-core"/>
</dbReference>
<dbReference type="InterPro" id="IPR012337">
    <property type="entry name" value="RNaseH-like_sf"/>
</dbReference>
<dbReference type="Pfam" id="PF00665">
    <property type="entry name" value="rve"/>
    <property type="match status" value="1"/>
</dbReference>
<keyword evidence="4" id="KW-1185">Reference proteome</keyword>
<dbReference type="InterPro" id="IPR036397">
    <property type="entry name" value="RNaseH_sf"/>
</dbReference>
<dbReference type="EMBL" id="NQOU01000018">
    <property type="protein sequence ID" value="RII81640.1"/>
    <property type="molecule type" value="Genomic_DNA"/>
</dbReference>
<proteinExistence type="inferred from homology"/>
<reference evidence="3 4" key="1">
    <citation type="submission" date="2017-08" db="EMBL/GenBank/DDBJ databases">
        <title>Pusillimonas indicus sp. nov., a member of the family Alcaligenaceae isolated from surface seawater.</title>
        <authorList>
            <person name="Li J."/>
        </authorList>
    </citation>
    <scope>NUCLEOTIDE SEQUENCE [LARGE SCALE GENOMIC DNA]</scope>
    <source>
        <strain evidence="3 4">17-4A</strain>
    </source>
</reference>
<evidence type="ECO:0000313" key="3">
    <source>
        <dbReference type="EMBL" id="RII81640.1"/>
    </source>
</evidence>
<feature type="domain" description="Integrase catalytic" evidence="2">
    <location>
        <begin position="128"/>
        <end position="312"/>
    </location>
</feature>